<evidence type="ECO:0000313" key="1">
    <source>
        <dbReference type="EMBL" id="UZW76598.1"/>
    </source>
</evidence>
<dbReference type="KEGG" id="asem:NNL22_08455"/>
<name>A0A9E8KQM1_9ALTE</name>
<sequence>MNKQTTIKSIKLVTNTTLLTTVMGFVAGCSTTSEAPDPMLGLNVEPCVFESTTKEAPEWVCSGYLEGKFTATGMFPPSPASRNLRFNTAVQRARTELARKLNVTLTGALEDYERTTGQGKNATVDLVVENLSQSKTQVSLNGTRTYTSVTGPDGSLYVLVGMDEEIAARNINKIVQSSYRNQEAQWQSAEADKAFDEIKREIEERVYQGGGRE</sequence>
<proteinExistence type="predicted"/>
<evidence type="ECO:0000313" key="2">
    <source>
        <dbReference type="Proteomes" id="UP001164472"/>
    </source>
</evidence>
<dbReference type="EMBL" id="CP101527">
    <property type="protein sequence ID" value="UZW76598.1"/>
    <property type="molecule type" value="Genomic_DNA"/>
</dbReference>
<organism evidence="1 2">
    <name type="scientific">Alkalimarinus sediminis</name>
    <dbReference type="NCBI Taxonomy" id="1632866"/>
    <lineage>
        <taxon>Bacteria</taxon>
        <taxon>Pseudomonadati</taxon>
        <taxon>Pseudomonadota</taxon>
        <taxon>Gammaproteobacteria</taxon>
        <taxon>Alteromonadales</taxon>
        <taxon>Alteromonadaceae</taxon>
        <taxon>Alkalimarinus</taxon>
    </lineage>
</organism>
<dbReference type="Proteomes" id="UP001164472">
    <property type="component" value="Chromosome"/>
</dbReference>
<dbReference type="PROSITE" id="PS51257">
    <property type="entry name" value="PROKAR_LIPOPROTEIN"/>
    <property type="match status" value="1"/>
</dbReference>
<accession>A0A9E8KQM1</accession>
<dbReference type="AlphaFoldDB" id="A0A9E8KQM1"/>
<gene>
    <name evidence="1" type="ORF">NNL22_08455</name>
</gene>
<reference evidence="1" key="1">
    <citation type="submission" date="2022-07" db="EMBL/GenBank/DDBJ databases">
        <title>Alkalimarinus sp. nov., isolated from gut of a Alitta virens.</title>
        <authorList>
            <person name="Yang A.I."/>
            <person name="Shin N.-R."/>
        </authorList>
    </citation>
    <scope>NUCLEOTIDE SEQUENCE</scope>
    <source>
        <strain evidence="1">FA028</strain>
    </source>
</reference>
<evidence type="ECO:0008006" key="3">
    <source>
        <dbReference type="Google" id="ProtNLM"/>
    </source>
</evidence>
<dbReference type="RefSeq" id="WP_251812778.1">
    <property type="nucleotide sequence ID" value="NZ_CP101527.1"/>
</dbReference>
<protein>
    <recommendedName>
        <fullName evidence="3">LPP20 lipoprotein</fullName>
    </recommendedName>
</protein>
<keyword evidence="2" id="KW-1185">Reference proteome</keyword>